<dbReference type="EMBL" id="JAIWYP010000014">
    <property type="protein sequence ID" value="KAH3706919.1"/>
    <property type="molecule type" value="Genomic_DNA"/>
</dbReference>
<comment type="caution">
    <text evidence="2">The sequence shown here is derived from an EMBL/GenBank/DDBJ whole genome shotgun (WGS) entry which is preliminary data.</text>
</comment>
<reference evidence="2" key="1">
    <citation type="journal article" date="2019" name="bioRxiv">
        <title>The Genome of the Zebra Mussel, Dreissena polymorpha: A Resource for Invasive Species Research.</title>
        <authorList>
            <person name="McCartney M.A."/>
            <person name="Auch B."/>
            <person name="Kono T."/>
            <person name="Mallez S."/>
            <person name="Zhang Y."/>
            <person name="Obille A."/>
            <person name="Becker A."/>
            <person name="Abrahante J.E."/>
            <person name="Garbe J."/>
            <person name="Badalamenti J.P."/>
            <person name="Herman A."/>
            <person name="Mangelson H."/>
            <person name="Liachko I."/>
            <person name="Sullivan S."/>
            <person name="Sone E.D."/>
            <person name="Koren S."/>
            <person name="Silverstein K.A.T."/>
            <person name="Beckman K.B."/>
            <person name="Gohl D.M."/>
        </authorList>
    </citation>
    <scope>NUCLEOTIDE SEQUENCE</scope>
    <source>
        <strain evidence="2">Duluth1</strain>
        <tissue evidence="2">Whole animal</tissue>
    </source>
</reference>
<keyword evidence="3" id="KW-1185">Reference proteome</keyword>
<evidence type="ECO:0000313" key="2">
    <source>
        <dbReference type="EMBL" id="KAH3706919.1"/>
    </source>
</evidence>
<dbReference type="AlphaFoldDB" id="A0A9D3YYQ9"/>
<gene>
    <name evidence="2" type="ORF">DPMN_066310</name>
</gene>
<accession>A0A9D3YYQ9</accession>
<feature type="compositionally biased region" description="Acidic residues" evidence="1">
    <location>
        <begin position="71"/>
        <end position="84"/>
    </location>
</feature>
<dbReference type="Proteomes" id="UP000828390">
    <property type="component" value="Unassembled WGS sequence"/>
</dbReference>
<evidence type="ECO:0000313" key="3">
    <source>
        <dbReference type="Proteomes" id="UP000828390"/>
    </source>
</evidence>
<protein>
    <submittedName>
        <fullName evidence="2">Uncharacterized protein</fullName>
    </submittedName>
</protein>
<evidence type="ECO:0000256" key="1">
    <source>
        <dbReference type="SAM" id="MobiDB-lite"/>
    </source>
</evidence>
<organism evidence="2 3">
    <name type="scientific">Dreissena polymorpha</name>
    <name type="common">Zebra mussel</name>
    <name type="synonym">Mytilus polymorpha</name>
    <dbReference type="NCBI Taxonomy" id="45954"/>
    <lineage>
        <taxon>Eukaryota</taxon>
        <taxon>Metazoa</taxon>
        <taxon>Spiralia</taxon>
        <taxon>Lophotrochozoa</taxon>
        <taxon>Mollusca</taxon>
        <taxon>Bivalvia</taxon>
        <taxon>Autobranchia</taxon>
        <taxon>Heteroconchia</taxon>
        <taxon>Euheterodonta</taxon>
        <taxon>Imparidentia</taxon>
        <taxon>Neoheterodontei</taxon>
        <taxon>Myida</taxon>
        <taxon>Dreissenoidea</taxon>
        <taxon>Dreissenidae</taxon>
        <taxon>Dreissena</taxon>
    </lineage>
</organism>
<reference evidence="2" key="2">
    <citation type="submission" date="2020-11" db="EMBL/GenBank/DDBJ databases">
        <authorList>
            <person name="McCartney M.A."/>
            <person name="Auch B."/>
            <person name="Kono T."/>
            <person name="Mallez S."/>
            <person name="Becker A."/>
            <person name="Gohl D.M."/>
            <person name="Silverstein K.A.T."/>
            <person name="Koren S."/>
            <person name="Bechman K.B."/>
            <person name="Herman A."/>
            <person name="Abrahante J.E."/>
            <person name="Garbe J."/>
        </authorList>
    </citation>
    <scope>NUCLEOTIDE SEQUENCE</scope>
    <source>
        <strain evidence="2">Duluth1</strain>
        <tissue evidence="2">Whole animal</tissue>
    </source>
</reference>
<sequence length="117" mass="13079">MYRISYMDYQTNEYLWNMAASLATVKRRKLALFENTVLQGTLEGGRAHNRRDCRKSSAQNGHGNGLGKQDDDAENVTDHDDNDDSDHAGDYNDDNVCILYKDAVVIVHNGDVVAADD</sequence>
<feature type="region of interest" description="Disordered" evidence="1">
    <location>
        <begin position="44"/>
        <end position="92"/>
    </location>
</feature>
<name>A0A9D3YYQ9_DREPO</name>
<proteinExistence type="predicted"/>